<evidence type="ECO:0000256" key="6">
    <source>
        <dbReference type="ARBA" id="ARBA00022475"/>
    </source>
</evidence>
<dbReference type="OrthoDB" id="7868669at2"/>
<feature type="region of interest" description="Disordered" evidence="13">
    <location>
        <begin position="49"/>
        <end position="72"/>
    </location>
</feature>
<dbReference type="GO" id="GO:0017004">
    <property type="term" value="P:cytochrome complex assembly"/>
    <property type="evidence" value="ECO:0007669"/>
    <property type="project" value="UniProtKB-KW"/>
</dbReference>
<comment type="subcellular location">
    <subcellularLocation>
        <location evidence="2 12">Cell inner membrane</location>
        <topology evidence="2 12">Single-pass membrane protein</topology>
    </subcellularLocation>
</comment>
<dbReference type="NCBIfam" id="TIGR03141">
    <property type="entry name" value="cytochro_ccmD"/>
    <property type="match status" value="1"/>
</dbReference>
<evidence type="ECO:0000256" key="1">
    <source>
        <dbReference type="ARBA" id="ARBA00002442"/>
    </source>
</evidence>
<proteinExistence type="inferred from homology"/>
<evidence type="ECO:0000256" key="13">
    <source>
        <dbReference type="SAM" id="MobiDB-lite"/>
    </source>
</evidence>
<gene>
    <name evidence="14" type="ORF">C8N35_1011550</name>
</gene>
<evidence type="ECO:0000313" key="14">
    <source>
        <dbReference type="EMBL" id="PTW63496.1"/>
    </source>
</evidence>
<keyword evidence="6 12" id="KW-1003">Cell membrane</keyword>
<comment type="function">
    <text evidence="1 12">Required for the export of heme to the periplasm for the biogenesis of c-type cytochromes.</text>
</comment>
<accession>A0A2T5VIF1</accession>
<reference evidence="14 15" key="1">
    <citation type="submission" date="2018-04" db="EMBL/GenBank/DDBJ databases">
        <title>Genomic Encyclopedia of Archaeal and Bacterial Type Strains, Phase II (KMG-II): from individual species to whole genera.</title>
        <authorList>
            <person name="Goeker M."/>
        </authorList>
    </citation>
    <scope>NUCLEOTIDE SEQUENCE [LARGE SCALE GENOMIC DNA]</scope>
    <source>
        <strain evidence="14 15">DSM 23382</strain>
    </source>
</reference>
<keyword evidence="8 12" id="KW-0812">Transmembrane</keyword>
<protein>
    <recommendedName>
        <fullName evidence="4 12">Heme exporter protein D</fullName>
    </recommendedName>
</protein>
<evidence type="ECO:0000256" key="10">
    <source>
        <dbReference type="ARBA" id="ARBA00022989"/>
    </source>
</evidence>
<organism evidence="14 15">
    <name type="scientific">Breoghania corrubedonensis</name>
    <dbReference type="NCBI Taxonomy" id="665038"/>
    <lineage>
        <taxon>Bacteria</taxon>
        <taxon>Pseudomonadati</taxon>
        <taxon>Pseudomonadota</taxon>
        <taxon>Alphaproteobacteria</taxon>
        <taxon>Hyphomicrobiales</taxon>
        <taxon>Stappiaceae</taxon>
        <taxon>Breoghania</taxon>
    </lineage>
</organism>
<keyword evidence="11 12" id="KW-0472">Membrane</keyword>
<name>A0A2T5VIF1_9HYPH</name>
<evidence type="ECO:0000256" key="12">
    <source>
        <dbReference type="RuleBase" id="RU363101"/>
    </source>
</evidence>
<dbReference type="GO" id="GO:0005886">
    <property type="term" value="C:plasma membrane"/>
    <property type="evidence" value="ECO:0007669"/>
    <property type="project" value="UniProtKB-SubCell"/>
</dbReference>
<dbReference type="Pfam" id="PF04995">
    <property type="entry name" value="CcmD"/>
    <property type="match status" value="1"/>
</dbReference>
<keyword evidence="5 12" id="KW-0813">Transport</keyword>
<comment type="similarity">
    <text evidence="3 12">Belongs to the CcmD/CycX/HelD family.</text>
</comment>
<evidence type="ECO:0000313" key="15">
    <source>
        <dbReference type="Proteomes" id="UP000244081"/>
    </source>
</evidence>
<evidence type="ECO:0000256" key="8">
    <source>
        <dbReference type="ARBA" id="ARBA00022692"/>
    </source>
</evidence>
<sequence length="72" mass="7721">MLPDLGNHAGFIIASYAVSLVVIATLIAWIRYDYARQKSVLAELEARGLRRRSAAQPPRKGTPTGAPTGSKA</sequence>
<feature type="transmembrane region" description="Helical" evidence="12">
    <location>
        <begin position="12"/>
        <end position="30"/>
    </location>
</feature>
<evidence type="ECO:0000256" key="11">
    <source>
        <dbReference type="ARBA" id="ARBA00023136"/>
    </source>
</evidence>
<dbReference type="EMBL" id="QAYG01000001">
    <property type="protein sequence ID" value="PTW63496.1"/>
    <property type="molecule type" value="Genomic_DNA"/>
</dbReference>
<dbReference type="Proteomes" id="UP000244081">
    <property type="component" value="Unassembled WGS sequence"/>
</dbReference>
<dbReference type="AlphaFoldDB" id="A0A2T5VIF1"/>
<evidence type="ECO:0000256" key="2">
    <source>
        <dbReference type="ARBA" id="ARBA00004377"/>
    </source>
</evidence>
<comment type="caution">
    <text evidence="14">The sequence shown here is derived from an EMBL/GenBank/DDBJ whole genome shotgun (WGS) entry which is preliminary data.</text>
</comment>
<dbReference type="InterPro" id="IPR007078">
    <property type="entry name" value="Haem_export_protD_CcmD"/>
</dbReference>
<evidence type="ECO:0000256" key="3">
    <source>
        <dbReference type="ARBA" id="ARBA00008741"/>
    </source>
</evidence>
<keyword evidence="7 12" id="KW-0997">Cell inner membrane</keyword>
<keyword evidence="15" id="KW-1185">Reference proteome</keyword>
<evidence type="ECO:0000256" key="5">
    <source>
        <dbReference type="ARBA" id="ARBA00022448"/>
    </source>
</evidence>
<keyword evidence="10 12" id="KW-1133">Transmembrane helix</keyword>
<evidence type="ECO:0000256" key="9">
    <source>
        <dbReference type="ARBA" id="ARBA00022748"/>
    </source>
</evidence>
<evidence type="ECO:0000256" key="4">
    <source>
        <dbReference type="ARBA" id="ARBA00016461"/>
    </source>
</evidence>
<keyword evidence="9 12" id="KW-0201">Cytochrome c-type biogenesis</keyword>
<evidence type="ECO:0000256" key="7">
    <source>
        <dbReference type="ARBA" id="ARBA00022519"/>
    </source>
</evidence>
<dbReference type="RefSeq" id="WP_107988917.1">
    <property type="nucleotide sequence ID" value="NZ_QAYG01000001.1"/>
</dbReference>
<dbReference type="GO" id="GO:0015886">
    <property type="term" value="P:heme transport"/>
    <property type="evidence" value="ECO:0007669"/>
    <property type="project" value="InterPro"/>
</dbReference>